<dbReference type="GO" id="GO:0016787">
    <property type="term" value="F:hydrolase activity"/>
    <property type="evidence" value="ECO:0007669"/>
    <property type="project" value="UniProtKB-KW"/>
</dbReference>
<evidence type="ECO:0008006" key="5">
    <source>
        <dbReference type="Google" id="ProtNLM"/>
    </source>
</evidence>
<evidence type="ECO:0000256" key="1">
    <source>
        <dbReference type="ARBA" id="ARBA00022729"/>
    </source>
</evidence>
<proteinExistence type="predicted"/>
<organism evidence="4">
    <name type="scientific">Rhizobium leguminosarum</name>
    <dbReference type="NCBI Taxonomy" id="384"/>
    <lineage>
        <taxon>Bacteria</taxon>
        <taxon>Pseudomonadati</taxon>
        <taxon>Pseudomonadota</taxon>
        <taxon>Alphaproteobacteria</taxon>
        <taxon>Hyphomicrobiales</taxon>
        <taxon>Rhizobiaceae</taxon>
        <taxon>Rhizobium/Agrobacterium group</taxon>
        <taxon>Rhizobium</taxon>
    </lineage>
</organism>
<reference evidence="4" key="1">
    <citation type="submission" date="2016-03" db="EMBL/GenBank/DDBJ databases">
        <title>Microsymbionts genomes from the relict species Vavilovia formosa.</title>
        <authorList>
            <person name="Chirak E."/>
            <person name="Kimeklis A."/>
            <person name="Kopat V."/>
            <person name="Andronov E."/>
        </authorList>
    </citation>
    <scope>NUCLEOTIDE SEQUENCE [LARGE SCALE GENOMIC DNA]</scope>
    <source>
        <strain evidence="4">Vaf12</strain>
    </source>
</reference>
<dbReference type="AlphaFoldDB" id="A0A154IBB7"/>
<feature type="region of interest" description="Disordered" evidence="3">
    <location>
        <begin position="323"/>
        <end position="346"/>
    </location>
</feature>
<evidence type="ECO:0000256" key="3">
    <source>
        <dbReference type="SAM" id="MobiDB-lite"/>
    </source>
</evidence>
<keyword evidence="2" id="KW-0378">Hydrolase</keyword>
<dbReference type="GO" id="GO:0005576">
    <property type="term" value="C:extracellular region"/>
    <property type="evidence" value="ECO:0007669"/>
    <property type="project" value="InterPro"/>
</dbReference>
<dbReference type="PANTHER" id="PTHR43037">
    <property type="entry name" value="UNNAMED PRODUCT-RELATED"/>
    <property type="match status" value="1"/>
</dbReference>
<dbReference type="SUPFAM" id="SSF53474">
    <property type="entry name" value="alpha/beta-Hydrolases"/>
    <property type="match status" value="1"/>
</dbReference>
<dbReference type="PANTHER" id="PTHR43037:SF1">
    <property type="entry name" value="BLL1128 PROTEIN"/>
    <property type="match status" value="1"/>
</dbReference>
<dbReference type="EMBL" id="LVYU01000134">
    <property type="protein sequence ID" value="KZA97387.1"/>
    <property type="molecule type" value="Genomic_DNA"/>
</dbReference>
<comment type="caution">
    <text evidence="4">The sequence shown here is derived from an EMBL/GenBank/DDBJ whole genome shotgun (WGS) entry which is preliminary data.</text>
</comment>
<dbReference type="InterPro" id="IPR010126">
    <property type="entry name" value="Esterase_phb"/>
</dbReference>
<protein>
    <recommendedName>
        <fullName evidence="5">PHB depolymerase family esterase</fullName>
    </recommendedName>
</protein>
<dbReference type="InterPro" id="IPR050955">
    <property type="entry name" value="Plant_Biomass_Hydrol_Est"/>
</dbReference>
<evidence type="ECO:0000313" key="4">
    <source>
        <dbReference type="EMBL" id="KZA97387.1"/>
    </source>
</evidence>
<dbReference type="NCBIfam" id="TIGR01840">
    <property type="entry name" value="esterase_phb"/>
    <property type="match status" value="1"/>
</dbReference>
<accession>A0A154IBB7</accession>
<name>A0A154IBB7_RHILE</name>
<keyword evidence="1" id="KW-0732">Signal</keyword>
<dbReference type="RefSeq" id="WP_062944661.1">
    <property type="nucleotide sequence ID" value="NZ_CP171844.1"/>
</dbReference>
<dbReference type="Pfam" id="PF10503">
    <property type="entry name" value="Esterase_PHB"/>
    <property type="match status" value="1"/>
</dbReference>
<dbReference type="Gene3D" id="3.40.50.1820">
    <property type="entry name" value="alpha/beta hydrolase"/>
    <property type="match status" value="1"/>
</dbReference>
<evidence type="ECO:0000256" key="2">
    <source>
        <dbReference type="ARBA" id="ARBA00022801"/>
    </source>
</evidence>
<gene>
    <name evidence="4" type="ORF">A4A59_04280</name>
</gene>
<sequence>MRSMSDTLARLAALRGTLRAQPTQDNPDLVALDAVGSNPGALGGYTYLPSKRGKDMALVVVLHGCTQTAAGYDIGSGWSRLAEDYGFALLFPEQRRANNPNLCFNWFNPEDISRDHGEVFSIRQMIAKVVTEHGIDGRRVFVTGLSAGGAMAAAMLATYPEVFAGGAIIAGLPYASAVTIPEAFDRMRGHGGPTWKELELRLRNASGHKGPWPTLSLWQGTADRTVVPSNANAIVEQWINIHGVDASPGRVEDIGRHQRKVWTDAHGVDVIELYTIAGMDHGTPLDIGTGYGASGPFMLDVGISSTVEIARSWGLVPSFEKRRDAKPSAAQPENAAGPFGAGSDRGGIQKVIEDALRSAGLMR</sequence>
<dbReference type="InterPro" id="IPR029058">
    <property type="entry name" value="AB_hydrolase_fold"/>
</dbReference>